<evidence type="ECO:0000313" key="2">
    <source>
        <dbReference type="Proteomes" id="UP000234752"/>
    </source>
</evidence>
<protein>
    <submittedName>
        <fullName evidence="1">Uncharacterized protein</fullName>
    </submittedName>
</protein>
<keyword evidence="2" id="KW-1185">Reference proteome</keyword>
<reference evidence="1 2" key="1">
    <citation type="submission" date="2017-12" db="EMBL/GenBank/DDBJ databases">
        <title>Genomes of bacteria within cyanobacterial aggregates.</title>
        <authorList>
            <person name="Cai H."/>
        </authorList>
    </citation>
    <scope>NUCLEOTIDE SEQUENCE [LARGE SCALE GENOMIC DNA]</scope>
    <source>
        <strain evidence="1 2">TH16</strain>
    </source>
</reference>
<evidence type="ECO:0000313" key="1">
    <source>
        <dbReference type="EMBL" id="AUN31976.1"/>
    </source>
</evidence>
<accession>A0A2K9NHD7</accession>
<gene>
    <name evidence="1" type="ORF">C0V82_16230</name>
</gene>
<sequence length="74" mass="8464">MPEQSESAFRAPDLRPFIGNIIRGFTFEDTRRLEAKDAALRQERQQRSCAHGRTCRMPPEQRCAGPECALVMVE</sequence>
<dbReference type="Proteomes" id="UP000234752">
    <property type="component" value="Chromosome eg_2"/>
</dbReference>
<name>A0A2K9NHD7_9PROT</name>
<dbReference type="AlphaFoldDB" id="A0A2K9NHD7"/>
<proteinExistence type="predicted"/>
<organism evidence="1 2">
    <name type="scientific">Niveispirillum cyanobacteriorum</name>
    <dbReference type="NCBI Taxonomy" id="1612173"/>
    <lineage>
        <taxon>Bacteria</taxon>
        <taxon>Pseudomonadati</taxon>
        <taxon>Pseudomonadota</taxon>
        <taxon>Alphaproteobacteria</taxon>
        <taxon>Rhodospirillales</taxon>
        <taxon>Azospirillaceae</taxon>
        <taxon>Niveispirillum</taxon>
    </lineage>
</organism>
<dbReference type="EMBL" id="CP025612">
    <property type="protein sequence ID" value="AUN31976.1"/>
    <property type="molecule type" value="Genomic_DNA"/>
</dbReference>
<dbReference type="KEGG" id="ncb:C0V82_16230"/>
<dbReference type="RefSeq" id="WP_102113530.1">
    <property type="nucleotide sequence ID" value="NZ_BMGN01000012.1"/>
</dbReference>